<gene>
    <name evidence="3" type="ORF">glt_00914</name>
</gene>
<keyword evidence="4" id="KW-1185">Reference proteome</keyword>
<reference evidence="3 4" key="1">
    <citation type="submission" date="2012-10" db="EMBL/GenBank/DDBJ databases">
        <title>Complete genome sequence of Moumouvirus goulette.</title>
        <authorList>
            <person name="Fournous G."/>
            <person name="Bougalmi M."/>
            <person name="Colson P."/>
        </authorList>
    </citation>
    <scope>NUCLEOTIDE SEQUENCE [LARGE SCALE GENOMIC DNA]</scope>
</reference>
<dbReference type="InterPro" id="IPR015943">
    <property type="entry name" value="WD40/YVTN_repeat-like_dom_sf"/>
</dbReference>
<dbReference type="PANTHER" id="PTHR22839:SF0">
    <property type="entry name" value="THO COMPLEX SUBUNIT 3"/>
    <property type="match status" value="1"/>
</dbReference>
<accession>M1PY59</accession>
<organism evidence="3 4">
    <name type="scientific">Moumouvirus goulette</name>
    <dbReference type="NCBI Taxonomy" id="1247379"/>
    <lineage>
        <taxon>Viruses</taxon>
        <taxon>Varidnaviria</taxon>
        <taxon>Bamfordvirae</taxon>
        <taxon>Nucleocytoviricota</taxon>
        <taxon>Megaviricetes</taxon>
        <taxon>Imitervirales</taxon>
        <taxon>Mimiviridae</taxon>
        <taxon>Megamimivirinae</taxon>
        <taxon>Moumouvirus</taxon>
        <taxon>Moumouvirus goulettemassiliense</taxon>
    </lineage>
</organism>
<evidence type="ECO:0000313" key="4">
    <source>
        <dbReference type="Proteomes" id="UP000241071"/>
    </source>
</evidence>
<keyword evidence="1" id="KW-0853">WD repeat</keyword>
<dbReference type="SUPFAM" id="SSF69322">
    <property type="entry name" value="Tricorn protease domain 2"/>
    <property type="match status" value="1"/>
</dbReference>
<evidence type="ECO:0000256" key="1">
    <source>
        <dbReference type="ARBA" id="ARBA00022574"/>
    </source>
</evidence>
<dbReference type="EMBL" id="KC008572">
    <property type="protein sequence ID" value="AGF85717.1"/>
    <property type="molecule type" value="Genomic_DNA"/>
</dbReference>
<dbReference type="PANTHER" id="PTHR22839">
    <property type="entry name" value="THO COMPLEX SUBUNIT 3 THO3"/>
    <property type="match status" value="1"/>
</dbReference>
<sequence>MNFKILYITKSNSIKIWNPNDLNLVSRPNIYHKFVEKICVSSANLIALTSVNDNNIYIYDADTGFLKYFFYDNARINNIYFSPTGKYLVCHYDNDDTIGITIKIYDCENRRFILSSIHNIQYKISFSPDEKKFIFGHNTTNGKINLKMYHLDKEEYENILEINNFMNSIFSILKWSSCGNYIVGSIGKKLYLWNNKFDVLKEVIFESEQRSCGTINTLIFSPDNKDIVIGFFSGFVKILNIVTDNVIILRDNIDDIKLTNINCIEFTKCEKHMIIGKSNGSIDIWDYENKIIGISFNDLDSNFKNKMDLYGDYIISTGNDRDIVKITVLE</sequence>
<dbReference type="InterPro" id="IPR040132">
    <property type="entry name" value="Tex1/THOC3"/>
</dbReference>
<name>M1PY59_9VIRU</name>
<keyword evidence="2" id="KW-0677">Repeat</keyword>
<protein>
    <submittedName>
        <fullName evidence="3">Uncharacterized protein</fullName>
    </submittedName>
</protein>
<dbReference type="Gene3D" id="2.130.10.10">
    <property type="entry name" value="YVTN repeat-like/Quinoprotein amine dehydrogenase"/>
    <property type="match status" value="2"/>
</dbReference>
<dbReference type="Proteomes" id="UP000241071">
    <property type="component" value="Segment"/>
</dbReference>
<evidence type="ECO:0000313" key="3">
    <source>
        <dbReference type="EMBL" id="AGF85717.1"/>
    </source>
</evidence>
<evidence type="ECO:0000256" key="2">
    <source>
        <dbReference type="ARBA" id="ARBA00022737"/>
    </source>
</evidence>
<proteinExistence type="predicted"/>